<comment type="caution">
    <text evidence="3">The sequence shown here is derived from an EMBL/GenBank/DDBJ whole genome shotgun (WGS) entry which is preliminary data.</text>
</comment>
<evidence type="ECO:0000259" key="2">
    <source>
        <dbReference type="Pfam" id="PF00149"/>
    </source>
</evidence>
<proteinExistence type="predicted"/>
<gene>
    <name evidence="3" type="ORF">DWX94_08170</name>
</gene>
<dbReference type="EMBL" id="QRVK01000018">
    <property type="protein sequence ID" value="RGS41680.1"/>
    <property type="molecule type" value="Genomic_DNA"/>
</dbReference>
<keyword evidence="3" id="KW-0269">Exonuclease</keyword>
<dbReference type="GO" id="GO:0004527">
    <property type="term" value="F:exonuclease activity"/>
    <property type="evidence" value="ECO:0007669"/>
    <property type="project" value="UniProtKB-KW"/>
</dbReference>
<evidence type="ECO:0000313" key="3">
    <source>
        <dbReference type="EMBL" id="RGS41680.1"/>
    </source>
</evidence>
<keyword evidence="1" id="KW-0378">Hydrolase</keyword>
<evidence type="ECO:0000256" key="1">
    <source>
        <dbReference type="ARBA" id="ARBA00022801"/>
    </source>
</evidence>
<dbReference type="InterPro" id="IPR004843">
    <property type="entry name" value="Calcineurin-like_PHP"/>
</dbReference>
<accession>A0A412IRH2</accession>
<protein>
    <submittedName>
        <fullName evidence="3">DNA repair exonuclease</fullName>
    </submittedName>
</protein>
<dbReference type="AlphaFoldDB" id="A0A412IRH2"/>
<dbReference type="RefSeq" id="WP_119202701.1">
    <property type="nucleotide sequence ID" value="NZ_CABIWG010000007.1"/>
</dbReference>
<dbReference type="PANTHER" id="PTHR30337">
    <property type="entry name" value="COMPONENT OF ATP-DEPENDENT DSDNA EXONUCLEASE"/>
    <property type="match status" value="1"/>
</dbReference>
<organism evidence="3 4">
    <name type="scientific">Coprococcus eutactus</name>
    <dbReference type="NCBI Taxonomy" id="33043"/>
    <lineage>
        <taxon>Bacteria</taxon>
        <taxon>Bacillati</taxon>
        <taxon>Bacillota</taxon>
        <taxon>Clostridia</taxon>
        <taxon>Lachnospirales</taxon>
        <taxon>Lachnospiraceae</taxon>
        <taxon>Coprococcus</taxon>
    </lineage>
</organism>
<feature type="domain" description="Calcineurin-like phosphoesterase" evidence="2">
    <location>
        <begin position="1"/>
        <end position="204"/>
    </location>
</feature>
<keyword evidence="3" id="KW-0540">Nuclease</keyword>
<evidence type="ECO:0000313" key="4">
    <source>
        <dbReference type="Proteomes" id="UP000283295"/>
    </source>
</evidence>
<reference evidence="3 4" key="1">
    <citation type="submission" date="2018-08" db="EMBL/GenBank/DDBJ databases">
        <title>A genome reference for cultivated species of the human gut microbiota.</title>
        <authorList>
            <person name="Zou Y."/>
            <person name="Xue W."/>
            <person name="Luo G."/>
        </authorList>
    </citation>
    <scope>NUCLEOTIDE SEQUENCE [LARGE SCALE GENOMIC DNA]</scope>
    <source>
        <strain evidence="3 4">AF22-21</strain>
    </source>
</reference>
<dbReference type="InterPro" id="IPR050535">
    <property type="entry name" value="DNA_Repair-Maintenance_Comp"/>
</dbReference>
<dbReference type="InterPro" id="IPR029052">
    <property type="entry name" value="Metallo-depent_PP-like"/>
</dbReference>
<dbReference type="InterPro" id="IPR041796">
    <property type="entry name" value="Mre11_N"/>
</dbReference>
<sequence>MRIIHCADIHLDSALTTHLDKEKARTRRKEILDTFRRMLVYASDNDVQAVIIAGDLFDSEMISASTVNTVLGEIARHGELEVYYLRGNHDPGISIFAGRNIPKNLHMFDERWTYYQLNDMADESAAHSGNDERCNIVLAGIEMTSDNKNRIYDELSLRERDVNIVTLHGQEQEYGDAHVAEEICLDKLKDRGIDYLALGHVHRPKREKLDHRGMYVYPGCLEGRGFDECGEHGFMLIDIDEATGDMNTEFIPFAYRRLYDVQVDITGAADSQDVADMIAEKLYGDVNGRENDQARALVKITVTGGLDVESEIDMEYLARQFNDSFYYVKIADKTDLRVDPLKYVHDATLKGEFVRMVLEQDMSEDDKAYIIQTGIRALAGEEVWTR</sequence>
<dbReference type="Pfam" id="PF00149">
    <property type="entry name" value="Metallophos"/>
    <property type="match status" value="1"/>
</dbReference>
<dbReference type="CDD" id="cd00840">
    <property type="entry name" value="MPP_Mre11_N"/>
    <property type="match status" value="1"/>
</dbReference>
<dbReference type="Proteomes" id="UP000283295">
    <property type="component" value="Unassembled WGS sequence"/>
</dbReference>
<dbReference type="OrthoDB" id="9773856at2"/>
<dbReference type="SUPFAM" id="SSF56300">
    <property type="entry name" value="Metallo-dependent phosphatases"/>
    <property type="match status" value="1"/>
</dbReference>
<name>A0A412IRH2_9FIRM</name>
<dbReference type="Gene3D" id="3.60.21.10">
    <property type="match status" value="1"/>
</dbReference>